<proteinExistence type="predicted"/>
<dbReference type="PANTHER" id="PTHR30024">
    <property type="entry name" value="ALIPHATIC SULFONATES-BINDING PROTEIN-RELATED"/>
    <property type="match status" value="1"/>
</dbReference>
<evidence type="ECO:0000313" key="2">
    <source>
        <dbReference type="Proteomes" id="UP000241167"/>
    </source>
</evidence>
<dbReference type="RefSeq" id="WP_106510955.1">
    <property type="nucleotide sequence ID" value="NZ_PXYI01000001.1"/>
</dbReference>
<organism evidence="1 2">
    <name type="scientific">Allosphingosinicella deserti</name>
    <dbReference type="NCBI Taxonomy" id="2116704"/>
    <lineage>
        <taxon>Bacteria</taxon>
        <taxon>Pseudomonadati</taxon>
        <taxon>Pseudomonadota</taxon>
        <taxon>Alphaproteobacteria</taxon>
        <taxon>Sphingomonadales</taxon>
        <taxon>Sphingomonadaceae</taxon>
        <taxon>Allosphingosinicella</taxon>
    </lineage>
</organism>
<dbReference type="Gene3D" id="3.40.190.10">
    <property type="entry name" value="Periplasmic binding protein-like II"/>
    <property type="match status" value="1"/>
</dbReference>
<dbReference type="EMBL" id="PXYI01000001">
    <property type="protein sequence ID" value="PSJ42938.1"/>
    <property type="molecule type" value="Genomic_DNA"/>
</dbReference>
<dbReference type="OrthoDB" id="7467011at2"/>
<accession>A0A2P7QY95</accession>
<protein>
    <submittedName>
        <fullName evidence="1">Nitrate ABC transporter substrate-binding protein</fullName>
    </submittedName>
</protein>
<dbReference type="AlphaFoldDB" id="A0A2P7QY95"/>
<dbReference type="SUPFAM" id="SSF53850">
    <property type="entry name" value="Periplasmic binding protein-like II"/>
    <property type="match status" value="1"/>
</dbReference>
<comment type="caution">
    <text evidence="1">The sequence shown here is derived from an EMBL/GenBank/DDBJ whole genome shotgun (WGS) entry which is preliminary data.</text>
</comment>
<evidence type="ECO:0000313" key="1">
    <source>
        <dbReference type="EMBL" id="PSJ42938.1"/>
    </source>
</evidence>
<sequence>MSTDTATASASITDTLWYTRCPVPTALGIAVQRGWFADEFAPDGITLKSIQETNDAAAQESHFDHTLPSSFRQGGNIPAIWARARGRDTRVIGLSWTDEFQAILALPESGIHSARDLRDLRIGLPVNPISIDFNRASALRGFHAALGLEGLSLKNVDWIDTRSSEAPDSGTRSIATGDGVRRRLRHGYQAETLALLRGDVDAIYVKGALGLETARLIGARIIADLGSHPDPEVRVNNGTPRTLTVDADLIEARPDLVARFLARVVDAGDWARAHPEETVAYIARETGSTPDWVLAAYGADAAQKLGTFLDDDSVDALSDFKDFLFAHGFLEADFDVADWIDPRPLEGIARRTRDAA</sequence>
<dbReference type="Proteomes" id="UP000241167">
    <property type="component" value="Unassembled WGS sequence"/>
</dbReference>
<gene>
    <name evidence="1" type="ORF">C7I55_00520</name>
</gene>
<dbReference type="Gene3D" id="3.40.190.270">
    <property type="match status" value="1"/>
</dbReference>
<reference evidence="1 2" key="1">
    <citation type="submission" date="2018-03" db="EMBL/GenBank/DDBJ databases">
        <title>The draft genome of Sphingosinicella sp. GL-C-18.</title>
        <authorList>
            <person name="Liu L."/>
            <person name="Li L."/>
            <person name="Liang L."/>
            <person name="Zhang X."/>
            <person name="Wang T."/>
        </authorList>
    </citation>
    <scope>NUCLEOTIDE SEQUENCE [LARGE SCALE GENOMIC DNA]</scope>
    <source>
        <strain evidence="1 2">GL-C-18</strain>
    </source>
</reference>
<name>A0A2P7QY95_9SPHN</name>
<keyword evidence="2" id="KW-1185">Reference proteome</keyword>